<sequence>MDPDGDGIVSRGEIKKKVEDLLSDGGVKARAVEINEMAQKSVGEDGTSSKVFNDFVQWLNVSSATHSMRSKGLPSIYAPTSSVIYIAFGSFTVFNPHQFQELAHGLELCGRLFLWVVRSHPTDGSTQPYPDAFLERVADRGLVVSWTPLQNVLAHPSVACFITHCGWNSTMEALANGVPMLCWPYFADQYFNQIYISDVWRVGLRMDRDGDGLVTRGEIKKKVEDLLGDGGLKARALEIKEIAKKSVSEDGTSS</sequence>
<dbReference type="Proteomes" id="UP001234297">
    <property type="component" value="Chromosome 2"/>
</dbReference>
<keyword evidence="2" id="KW-1185">Reference proteome</keyword>
<reference evidence="1 2" key="1">
    <citation type="journal article" date="2022" name="Hortic Res">
        <title>A haplotype resolved chromosomal level avocado genome allows analysis of novel avocado genes.</title>
        <authorList>
            <person name="Nath O."/>
            <person name="Fletcher S.J."/>
            <person name="Hayward A."/>
            <person name="Shaw L.M."/>
            <person name="Masouleh A.K."/>
            <person name="Furtado A."/>
            <person name="Henry R.J."/>
            <person name="Mitter N."/>
        </authorList>
    </citation>
    <scope>NUCLEOTIDE SEQUENCE [LARGE SCALE GENOMIC DNA]</scope>
    <source>
        <strain evidence="2">cv. Hass</strain>
    </source>
</reference>
<evidence type="ECO:0000313" key="2">
    <source>
        <dbReference type="Proteomes" id="UP001234297"/>
    </source>
</evidence>
<comment type="caution">
    <text evidence="1">The sequence shown here is derived from an EMBL/GenBank/DDBJ whole genome shotgun (WGS) entry which is preliminary data.</text>
</comment>
<name>A0ACC2MFB1_PERAE</name>
<protein>
    <submittedName>
        <fullName evidence="1">Uncharacterized protein</fullName>
    </submittedName>
</protein>
<proteinExistence type="predicted"/>
<organism evidence="1 2">
    <name type="scientific">Persea americana</name>
    <name type="common">Avocado</name>
    <dbReference type="NCBI Taxonomy" id="3435"/>
    <lineage>
        <taxon>Eukaryota</taxon>
        <taxon>Viridiplantae</taxon>
        <taxon>Streptophyta</taxon>
        <taxon>Embryophyta</taxon>
        <taxon>Tracheophyta</taxon>
        <taxon>Spermatophyta</taxon>
        <taxon>Magnoliopsida</taxon>
        <taxon>Magnoliidae</taxon>
        <taxon>Laurales</taxon>
        <taxon>Lauraceae</taxon>
        <taxon>Persea</taxon>
    </lineage>
</organism>
<gene>
    <name evidence="1" type="ORF">MRB53_005595</name>
</gene>
<dbReference type="EMBL" id="CM056810">
    <property type="protein sequence ID" value="KAJ8643847.1"/>
    <property type="molecule type" value="Genomic_DNA"/>
</dbReference>
<evidence type="ECO:0000313" key="1">
    <source>
        <dbReference type="EMBL" id="KAJ8643847.1"/>
    </source>
</evidence>
<accession>A0ACC2MFB1</accession>